<dbReference type="OrthoDB" id="681725at2759"/>
<evidence type="ECO:0000313" key="8">
    <source>
        <dbReference type="EMBL" id="OEL27748.1"/>
    </source>
</evidence>
<dbReference type="InterPro" id="IPR045132">
    <property type="entry name" value="UBE4"/>
</dbReference>
<evidence type="ECO:0000256" key="5">
    <source>
        <dbReference type="ARBA" id="ARBA00023242"/>
    </source>
</evidence>
<dbReference type="GO" id="GO:0034450">
    <property type="term" value="F:ubiquitin-ubiquitin ligase activity"/>
    <property type="evidence" value="ECO:0007669"/>
    <property type="project" value="InterPro"/>
</dbReference>
<comment type="caution">
    <text evidence="8">The sequence shown here is derived from an EMBL/GenBank/DDBJ whole genome shotgun (WGS) entry which is preliminary data.</text>
</comment>
<keyword evidence="9" id="KW-1185">Reference proteome</keyword>
<proteinExistence type="predicted"/>
<dbReference type="AlphaFoldDB" id="A0A1E5VRJ6"/>
<evidence type="ECO:0000256" key="3">
    <source>
        <dbReference type="ARBA" id="ARBA00022679"/>
    </source>
</evidence>
<dbReference type="GO" id="GO:0000209">
    <property type="term" value="P:protein polyubiquitination"/>
    <property type="evidence" value="ECO:0007669"/>
    <property type="project" value="TreeGrafter"/>
</dbReference>
<accession>A0A1E5VRJ6</accession>
<feature type="region of interest" description="Disordered" evidence="6">
    <location>
        <begin position="55"/>
        <end position="81"/>
    </location>
</feature>
<sequence length="253" mass="27342">MAAFTIAAAAAPPLLPTPPKAALPALLPTPPPIFRLVTSSPAYLAPSIRRFGTLPAPPAPSASKIPGRASASKSWARDKIPDRASASTSWVRDKAARAGLAPPSSLERVQGFKIPGSASRSAVTDKLAATAAAPVDVPANSSRSKRILTPSAENIGWCIPSTCIIFLQINDTVVSRYKMPLPSQCPKNFLAFWSIFLTMQMDLLDLTSRIPKASENFALDDFLSFSTTFMRSTSYIKNPYLRVKMIEVFNCWF</sequence>
<gene>
    <name evidence="8" type="ORF">BAE44_0011233</name>
</gene>
<dbReference type="UniPathway" id="UPA00143"/>
<evidence type="ECO:0000256" key="1">
    <source>
        <dbReference type="ARBA" id="ARBA00004123"/>
    </source>
</evidence>
<dbReference type="EMBL" id="LWDX02031741">
    <property type="protein sequence ID" value="OEL27748.1"/>
    <property type="molecule type" value="Genomic_DNA"/>
</dbReference>
<feature type="domain" description="Ubiquitin conjugation factor E4 core" evidence="7">
    <location>
        <begin position="175"/>
        <end position="252"/>
    </location>
</feature>
<evidence type="ECO:0000259" key="7">
    <source>
        <dbReference type="Pfam" id="PF10408"/>
    </source>
</evidence>
<dbReference type="GO" id="GO:0005737">
    <property type="term" value="C:cytoplasm"/>
    <property type="evidence" value="ECO:0007669"/>
    <property type="project" value="TreeGrafter"/>
</dbReference>
<name>A0A1E5VRJ6_9POAL</name>
<evidence type="ECO:0000256" key="4">
    <source>
        <dbReference type="ARBA" id="ARBA00022786"/>
    </source>
</evidence>
<reference evidence="8 9" key="1">
    <citation type="submission" date="2016-09" db="EMBL/GenBank/DDBJ databases">
        <title>The draft genome of Dichanthelium oligosanthes: A C3 panicoid grass species.</title>
        <authorList>
            <person name="Studer A.J."/>
            <person name="Schnable J.C."/>
            <person name="Brutnell T.P."/>
        </authorList>
    </citation>
    <scope>NUCLEOTIDE SEQUENCE [LARGE SCALE GENOMIC DNA]</scope>
    <source>
        <strain evidence="9">cv. Kellogg 1175</strain>
        <tissue evidence="8">Leaf</tissue>
    </source>
</reference>
<dbReference type="GO" id="GO:0000151">
    <property type="term" value="C:ubiquitin ligase complex"/>
    <property type="evidence" value="ECO:0007669"/>
    <property type="project" value="InterPro"/>
</dbReference>
<protein>
    <recommendedName>
        <fullName evidence="7">Ubiquitin conjugation factor E4 core domain-containing protein</fullName>
    </recommendedName>
</protein>
<evidence type="ECO:0000256" key="2">
    <source>
        <dbReference type="ARBA" id="ARBA00004906"/>
    </source>
</evidence>
<organism evidence="8 9">
    <name type="scientific">Dichanthelium oligosanthes</name>
    <dbReference type="NCBI Taxonomy" id="888268"/>
    <lineage>
        <taxon>Eukaryota</taxon>
        <taxon>Viridiplantae</taxon>
        <taxon>Streptophyta</taxon>
        <taxon>Embryophyta</taxon>
        <taxon>Tracheophyta</taxon>
        <taxon>Spermatophyta</taxon>
        <taxon>Magnoliopsida</taxon>
        <taxon>Liliopsida</taxon>
        <taxon>Poales</taxon>
        <taxon>Poaceae</taxon>
        <taxon>PACMAD clade</taxon>
        <taxon>Panicoideae</taxon>
        <taxon>Panicodae</taxon>
        <taxon>Paniceae</taxon>
        <taxon>Dichantheliinae</taxon>
        <taxon>Dichanthelium</taxon>
    </lineage>
</organism>
<dbReference type="PANTHER" id="PTHR13931">
    <property type="entry name" value="UBIQUITINATION FACTOR E4"/>
    <property type="match status" value="1"/>
</dbReference>
<evidence type="ECO:0000313" key="9">
    <source>
        <dbReference type="Proteomes" id="UP000095767"/>
    </source>
</evidence>
<keyword evidence="3" id="KW-0808">Transferase</keyword>
<dbReference type="GO" id="GO:0005634">
    <property type="term" value="C:nucleus"/>
    <property type="evidence" value="ECO:0007669"/>
    <property type="project" value="UniProtKB-SubCell"/>
</dbReference>
<dbReference type="GO" id="GO:0006511">
    <property type="term" value="P:ubiquitin-dependent protein catabolic process"/>
    <property type="evidence" value="ECO:0007669"/>
    <property type="project" value="InterPro"/>
</dbReference>
<comment type="subcellular location">
    <subcellularLocation>
        <location evidence="1">Nucleus</location>
    </subcellularLocation>
</comment>
<dbReference type="InterPro" id="IPR019474">
    <property type="entry name" value="Ub_conjug_fac_E4_core"/>
</dbReference>
<keyword evidence="5" id="KW-0539">Nucleus</keyword>
<comment type="pathway">
    <text evidence="2">Protein modification; protein ubiquitination.</text>
</comment>
<dbReference type="STRING" id="888268.A0A1E5VRJ6"/>
<evidence type="ECO:0000256" key="6">
    <source>
        <dbReference type="SAM" id="MobiDB-lite"/>
    </source>
</evidence>
<dbReference type="GO" id="GO:0036503">
    <property type="term" value="P:ERAD pathway"/>
    <property type="evidence" value="ECO:0007669"/>
    <property type="project" value="InterPro"/>
</dbReference>
<dbReference type="PANTHER" id="PTHR13931:SF2">
    <property type="entry name" value="UBIQUITIN CONJUGATION FACTOR E4 B"/>
    <property type="match status" value="1"/>
</dbReference>
<dbReference type="Pfam" id="PF10408">
    <property type="entry name" value="Ufd2P_core"/>
    <property type="match status" value="1"/>
</dbReference>
<dbReference type="Proteomes" id="UP000095767">
    <property type="component" value="Unassembled WGS sequence"/>
</dbReference>
<keyword evidence="4" id="KW-0833">Ubl conjugation pathway</keyword>